<dbReference type="InterPro" id="IPR047040">
    <property type="entry name" value="FlhF__GTPase_dom"/>
</dbReference>
<dbReference type="InterPro" id="IPR003593">
    <property type="entry name" value="AAA+_ATPase"/>
</dbReference>
<proteinExistence type="inferred from homology"/>
<dbReference type="CDD" id="cd17873">
    <property type="entry name" value="FlhF"/>
    <property type="match status" value="1"/>
</dbReference>
<comment type="subcellular location">
    <subcellularLocation>
        <location evidence="1">Cell membrane</location>
        <topology evidence="1">Peripheral membrane protein</topology>
        <orientation evidence="1">Cytoplasmic side</orientation>
    </subcellularLocation>
</comment>
<dbReference type="Proteomes" id="UP000092605">
    <property type="component" value="Unassembled WGS sequence"/>
</dbReference>
<evidence type="ECO:0000256" key="3">
    <source>
        <dbReference type="ARBA" id="ARBA00014919"/>
    </source>
</evidence>
<dbReference type="SMART" id="SM00382">
    <property type="entry name" value="AAA"/>
    <property type="match status" value="1"/>
</dbReference>
<evidence type="ECO:0000256" key="1">
    <source>
        <dbReference type="ARBA" id="ARBA00004413"/>
    </source>
</evidence>
<evidence type="ECO:0000313" key="18">
    <source>
        <dbReference type="Proteomes" id="UP000092605"/>
    </source>
</evidence>
<evidence type="ECO:0000256" key="11">
    <source>
        <dbReference type="ARBA" id="ARBA00023225"/>
    </source>
</evidence>
<evidence type="ECO:0000256" key="13">
    <source>
        <dbReference type="NCBIfam" id="TIGR03499"/>
    </source>
</evidence>
<keyword evidence="5" id="KW-1003">Cell membrane</keyword>
<evidence type="ECO:0000256" key="9">
    <source>
        <dbReference type="ARBA" id="ARBA00023134"/>
    </source>
</evidence>
<evidence type="ECO:0000256" key="7">
    <source>
        <dbReference type="ARBA" id="ARBA00022795"/>
    </source>
</evidence>
<dbReference type="STRING" id="1121328.JWYL7_0861"/>
<feature type="domain" description="SRP54-type proteins GTP-binding" evidence="15">
    <location>
        <begin position="177"/>
        <end position="368"/>
    </location>
</feature>
<dbReference type="PANTHER" id="PTHR43134:SF3">
    <property type="entry name" value="FLAGELLAR BIOSYNTHESIS PROTEIN FLHF"/>
    <property type="match status" value="1"/>
</dbReference>
<feature type="domain" description="AAA+ ATPase" evidence="14">
    <location>
        <begin position="176"/>
        <end position="322"/>
    </location>
</feature>
<keyword evidence="8" id="KW-0653">Protein transport</keyword>
<dbReference type="SUPFAM" id="SSF52540">
    <property type="entry name" value="P-loop containing nucleoside triphosphate hydrolases"/>
    <property type="match status" value="1"/>
</dbReference>
<reference evidence="16 18" key="1">
    <citation type="submission" date="2016-02" db="EMBL/GenBank/DDBJ databases">
        <title>Draft genome sequence for Clostridium paradoxum JW-YL-7.</title>
        <authorList>
            <person name="Utturkar S.M."/>
            <person name="Lancaster A."/>
            <person name="Poole F.L."/>
            <person name="Adams M.W."/>
            <person name="Brown S.D."/>
        </authorList>
    </citation>
    <scope>NUCLEOTIDE SEQUENCE [LARGE SCALE GENOMIC DNA]</scope>
    <source>
        <strain evidence="16 18">JW-YL-7</strain>
    </source>
</reference>
<comment type="function">
    <text evidence="12">Necessary for flagellar biosynthesis. May be involved in translocation of the flagellum.</text>
</comment>
<dbReference type="AlphaFoldDB" id="A0A150FQE0"/>
<accession>A0A150FQE0</accession>
<keyword evidence="6" id="KW-0547">Nucleotide-binding</keyword>
<evidence type="ECO:0000313" key="17">
    <source>
        <dbReference type="EMBL" id="SHK60592.1"/>
    </source>
</evidence>
<dbReference type="InterPro" id="IPR000897">
    <property type="entry name" value="SRP54_GTPase_dom"/>
</dbReference>
<dbReference type="PANTHER" id="PTHR43134">
    <property type="entry name" value="SIGNAL RECOGNITION PARTICLE RECEPTOR SUBUNIT ALPHA"/>
    <property type="match status" value="1"/>
</dbReference>
<evidence type="ECO:0000256" key="8">
    <source>
        <dbReference type="ARBA" id="ARBA00022927"/>
    </source>
</evidence>
<dbReference type="Gene3D" id="1.20.120.1380">
    <property type="entry name" value="Flagellar FlhF biosynthesis protein, N domain"/>
    <property type="match status" value="1"/>
</dbReference>
<dbReference type="SMART" id="SM00962">
    <property type="entry name" value="SRP54"/>
    <property type="match status" value="1"/>
</dbReference>
<keyword evidence="10" id="KW-0472">Membrane</keyword>
<evidence type="ECO:0000256" key="6">
    <source>
        <dbReference type="ARBA" id="ARBA00022741"/>
    </source>
</evidence>
<protein>
    <recommendedName>
        <fullName evidence="3 13">Flagellar biosynthesis protein FlhF</fullName>
    </recommendedName>
</protein>
<dbReference type="GO" id="GO:0005525">
    <property type="term" value="F:GTP binding"/>
    <property type="evidence" value="ECO:0007669"/>
    <property type="project" value="UniProtKB-UniRule"/>
</dbReference>
<keyword evidence="16" id="KW-0969">Cilium</keyword>
<sequence length="369" mass="42548">MQIKKFYGDNIQEVMNTIKKELGDKAVILHTKKVKKGKLFGIIKKEQIEVLAALENETSNDYAIKPKANIQIEEHYEPKQHFAKDDITSLKKEINELKSYLRTISNKVTINFDDETNIKEELKDVYNKLRSKGVSSHFIESMLSEIDISDNKNTSLESKIEKYVINKFSSYTHKFQNKINIFIGPTGVGKTTTLAKLASESVLINDKKIAFLTLDTYRIGAVDQLKVYAEILNCPIEVVYDIQDIKVSLERLKNRDLIFVDTAGRSHKNKRQMQELKDMLNEINNKDIYLVINANWNIDDIKDIIKEYSFVEDYKIIVTKLDETSRFGIILDILSVTNKSIAYTTFGQNVPDDIEHFDISKYINELLKG</sequence>
<evidence type="ECO:0000256" key="4">
    <source>
        <dbReference type="ARBA" id="ARBA00022448"/>
    </source>
</evidence>
<dbReference type="EMBL" id="LSFY01000001">
    <property type="protein sequence ID" value="KXZ39786.1"/>
    <property type="molecule type" value="Genomic_DNA"/>
</dbReference>
<dbReference type="InterPro" id="IPR020006">
    <property type="entry name" value="FlhF"/>
</dbReference>
<dbReference type="Proteomes" id="UP000323392">
    <property type="component" value="Unassembled WGS sequence"/>
</dbReference>
<evidence type="ECO:0000256" key="12">
    <source>
        <dbReference type="ARBA" id="ARBA00025337"/>
    </source>
</evidence>
<evidence type="ECO:0000259" key="15">
    <source>
        <dbReference type="SMART" id="SM00962"/>
    </source>
</evidence>
<dbReference type="GO" id="GO:0003924">
    <property type="term" value="F:GTPase activity"/>
    <property type="evidence" value="ECO:0007669"/>
    <property type="project" value="UniProtKB-UniRule"/>
</dbReference>
<dbReference type="GO" id="GO:0015031">
    <property type="term" value="P:protein transport"/>
    <property type="evidence" value="ECO:0007669"/>
    <property type="project" value="UniProtKB-KW"/>
</dbReference>
<keyword evidence="7" id="KW-1005">Bacterial flagellum biogenesis</keyword>
<evidence type="ECO:0000259" key="14">
    <source>
        <dbReference type="SMART" id="SM00382"/>
    </source>
</evidence>
<dbReference type="GO" id="GO:0044781">
    <property type="term" value="P:bacterial-type flagellum organization"/>
    <property type="evidence" value="ECO:0007669"/>
    <property type="project" value="UniProtKB-UniRule"/>
</dbReference>
<dbReference type="NCBIfam" id="TIGR03499">
    <property type="entry name" value="FlhF"/>
    <property type="match status" value="1"/>
</dbReference>
<comment type="caution">
    <text evidence="16">The sequence shown here is derived from an EMBL/GenBank/DDBJ whole genome shotgun (WGS) entry which is preliminary data.</text>
</comment>
<dbReference type="RefSeq" id="WP_066069555.1">
    <property type="nucleotide sequence ID" value="NZ_FRBG01000003.1"/>
</dbReference>
<keyword evidence="19" id="KW-1185">Reference proteome</keyword>
<gene>
    <name evidence="16" type="ORF">JWYL7_0861</name>
    <name evidence="17" type="ORF">SAMN05661008_00536</name>
</gene>
<evidence type="ECO:0000256" key="5">
    <source>
        <dbReference type="ARBA" id="ARBA00022475"/>
    </source>
</evidence>
<dbReference type="Pfam" id="PF00448">
    <property type="entry name" value="SRP54"/>
    <property type="match status" value="1"/>
</dbReference>
<dbReference type="PATRIC" id="fig|1121328.3.peg.867"/>
<reference evidence="17 19" key="2">
    <citation type="submission" date="2016-11" db="EMBL/GenBank/DDBJ databases">
        <authorList>
            <person name="Varghese N."/>
            <person name="Submissions S."/>
        </authorList>
    </citation>
    <scope>NUCLEOTIDE SEQUENCE [LARGE SCALE GENOMIC DNA]</scope>
    <source>
        <strain evidence="17 19">DSM 7308</strain>
    </source>
</reference>
<dbReference type="Gene3D" id="3.40.50.300">
    <property type="entry name" value="P-loop containing nucleotide triphosphate hydrolases"/>
    <property type="match status" value="1"/>
</dbReference>
<evidence type="ECO:0000313" key="19">
    <source>
        <dbReference type="Proteomes" id="UP000323392"/>
    </source>
</evidence>
<dbReference type="InterPro" id="IPR027417">
    <property type="entry name" value="P-loop_NTPase"/>
</dbReference>
<keyword evidence="4" id="KW-0813">Transport</keyword>
<dbReference type="OrthoDB" id="9778554at2"/>
<dbReference type="GO" id="GO:0006614">
    <property type="term" value="P:SRP-dependent cotranslational protein targeting to membrane"/>
    <property type="evidence" value="ECO:0007669"/>
    <property type="project" value="UniProtKB-UniRule"/>
</dbReference>
<keyword evidence="11" id="KW-1006">Bacterial flagellum protein export</keyword>
<evidence type="ECO:0000256" key="10">
    <source>
        <dbReference type="ARBA" id="ARBA00023136"/>
    </source>
</evidence>
<keyword evidence="9" id="KW-0342">GTP-binding</keyword>
<comment type="similarity">
    <text evidence="2">Belongs to the GTP-binding SRP family.</text>
</comment>
<name>A0A150FQE0_CLOPD</name>
<keyword evidence="16" id="KW-0966">Cell projection</keyword>
<keyword evidence="16" id="KW-0282">Flagellum</keyword>
<dbReference type="FunFam" id="3.40.50.300:FF:000695">
    <property type="entry name" value="Flagellar biosynthesis regulator FlhF"/>
    <property type="match status" value="1"/>
</dbReference>
<evidence type="ECO:0000313" key="16">
    <source>
        <dbReference type="EMBL" id="KXZ39786.1"/>
    </source>
</evidence>
<organism evidence="16 18">
    <name type="scientific">Alkalithermobacter thermoalcaliphilus JW-YL-7 = DSM 7308</name>
    <dbReference type="NCBI Taxonomy" id="1121328"/>
    <lineage>
        <taxon>Bacteria</taxon>
        <taxon>Bacillati</taxon>
        <taxon>Bacillota</taxon>
        <taxon>Clostridia</taxon>
        <taxon>Peptostreptococcales</taxon>
        <taxon>Tepidibacteraceae</taxon>
        <taxon>Alkalithermobacter</taxon>
    </lineage>
</organism>
<dbReference type="GO" id="GO:0005886">
    <property type="term" value="C:plasma membrane"/>
    <property type="evidence" value="ECO:0007669"/>
    <property type="project" value="UniProtKB-SubCell"/>
</dbReference>
<dbReference type="EMBL" id="FRBG01000003">
    <property type="protein sequence ID" value="SHK60592.1"/>
    <property type="molecule type" value="Genomic_DNA"/>
</dbReference>
<dbReference type="GO" id="GO:0005047">
    <property type="term" value="F:signal recognition particle binding"/>
    <property type="evidence" value="ECO:0007669"/>
    <property type="project" value="TreeGrafter"/>
</dbReference>
<evidence type="ECO:0000256" key="2">
    <source>
        <dbReference type="ARBA" id="ARBA00008531"/>
    </source>
</evidence>